<proteinExistence type="predicted"/>
<evidence type="ECO:0000313" key="1">
    <source>
        <dbReference type="EMBL" id="KAG5569209.1"/>
    </source>
</evidence>
<comment type="caution">
    <text evidence="1">The sequence shown here is derived from an EMBL/GenBank/DDBJ whole genome shotgun (WGS) entry which is preliminary data.</text>
</comment>
<reference evidence="1 2" key="1">
    <citation type="submission" date="2020-09" db="EMBL/GenBank/DDBJ databases">
        <title>De no assembly of potato wild relative species, Solanum commersonii.</title>
        <authorList>
            <person name="Cho K."/>
        </authorList>
    </citation>
    <scope>NUCLEOTIDE SEQUENCE [LARGE SCALE GENOMIC DNA]</scope>
    <source>
        <strain evidence="1">LZ3.2</strain>
        <tissue evidence="1">Leaf</tissue>
    </source>
</reference>
<evidence type="ECO:0000313" key="2">
    <source>
        <dbReference type="Proteomes" id="UP000824120"/>
    </source>
</evidence>
<sequence>MSSLSSWKSKISYVGKQVGVLKGDTSRVVRGDFLVFLCCKNEFLIQYGYVGSKGLCLEFEDFPVS</sequence>
<protein>
    <submittedName>
        <fullName evidence="1">Uncharacterized protein</fullName>
    </submittedName>
</protein>
<dbReference type="EMBL" id="JACXVP010000012">
    <property type="protein sequence ID" value="KAG5569209.1"/>
    <property type="molecule type" value="Genomic_DNA"/>
</dbReference>
<keyword evidence="2" id="KW-1185">Reference proteome</keyword>
<dbReference type="AlphaFoldDB" id="A0A9J5W1B1"/>
<organism evidence="1 2">
    <name type="scientific">Solanum commersonii</name>
    <name type="common">Commerson's wild potato</name>
    <name type="synonym">Commerson's nightshade</name>
    <dbReference type="NCBI Taxonomy" id="4109"/>
    <lineage>
        <taxon>Eukaryota</taxon>
        <taxon>Viridiplantae</taxon>
        <taxon>Streptophyta</taxon>
        <taxon>Embryophyta</taxon>
        <taxon>Tracheophyta</taxon>
        <taxon>Spermatophyta</taxon>
        <taxon>Magnoliopsida</taxon>
        <taxon>eudicotyledons</taxon>
        <taxon>Gunneridae</taxon>
        <taxon>Pentapetalae</taxon>
        <taxon>asterids</taxon>
        <taxon>lamiids</taxon>
        <taxon>Solanales</taxon>
        <taxon>Solanaceae</taxon>
        <taxon>Solanoideae</taxon>
        <taxon>Solaneae</taxon>
        <taxon>Solanum</taxon>
    </lineage>
</organism>
<gene>
    <name evidence="1" type="ORF">H5410_058975</name>
</gene>
<dbReference type="Proteomes" id="UP000824120">
    <property type="component" value="Chromosome 12"/>
</dbReference>
<name>A0A9J5W1B1_SOLCO</name>
<accession>A0A9J5W1B1</accession>